<proteinExistence type="predicted"/>
<organism evidence="1 2">
    <name type="scientific">Pseudomonas imrae</name>
    <dbReference type="NCBI Taxonomy" id="2992837"/>
    <lineage>
        <taxon>Bacteria</taxon>
        <taxon>Pseudomonadati</taxon>
        <taxon>Pseudomonadota</taxon>
        <taxon>Gammaproteobacteria</taxon>
        <taxon>Pseudomonadales</taxon>
        <taxon>Pseudomonadaceae</taxon>
        <taxon>Pseudomonas</taxon>
    </lineage>
</organism>
<name>A0ACC7PKP1_9PSED</name>
<feature type="non-terminal residue" evidence="1">
    <location>
        <position position="1331"/>
    </location>
</feature>
<protein>
    <submittedName>
        <fullName evidence="1">Large adhesive protein</fullName>
    </submittedName>
</protein>
<comment type="caution">
    <text evidence="1">The sequence shown here is derived from an EMBL/GenBank/DDBJ whole genome shotgun (WGS) entry which is preliminary data.</text>
</comment>
<sequence>YTATLSNKAGSDVTLKLDNGSTITIKQGETVGTVTVDAPTDDVFIDKSSETVKITDATGGNFEKLEVAGNGATTTVNDTIDKVDVVLTATTTVGEGGQIVYTASLVDKNGAPVTNITDPLTVTLDNGETITIGVNESSGTVSVLAPDDVYAGDQTVTTAITNVTGGEHFENLVPGTDKVTTTVTDTPGTDNTTTVTLTAPSAVNEGGQITYTATLSNKAGSDVTLKLDNGSTITIKQGETVGTVTVDAPTDDVFIDKSSETVKITDTAGGNFEKLVVAGDGATTTVNDTIDKVDVVLTATTTVGEGGQIVYTASLVDKNGAPVTNITGPLTVTLDNGETITIGVNESSGTVSVLAPDDVYAGDQTVTTAITNVTGGEHFENLVPGTDKVTTTVTDTPGTDNTTTVTLTAPSAVNEGGQITYTATLSNKAGSDVTLKLDNGSTITIKQGETVGTVTVDAPTDDVFIDKSSETVKITDATGGNFEKLEVAGNGATTTVNDTIDDVKVVLTATTTVGEGGQIVYTASLVDKAGNAVTNITGPLTVTLDNGETITIGVNESSGTVSVLAPDDVYAGDQTVTTAITNVSGGEHFENLVPGTDKVTTTVTDTPGTDNTTTVTLTAPSAVNEGGQITYTATLSNKAGSDVTLKLDNGSTITIKQGETVGTVTVDAPTDDVFIDKSSETVKITDATGGNFEKLEVAGNGATTTVNDTIDKVDVVLTATTTVGEGGQIVYTASLVDKNGAPVTNITGPLTVTLDNGETITIGVNESSGTVSVLAPDDVYAGDQTVTTAITNVTGGEHFENLVPGTDKVTTTVTDTPGTDNTTTVTLTAPSAVNEGGQITYTATLSNKAGSDVTLKLDNGSTITIKQGETVGTVTVDAPTDDVFIDKSSETVKITDATGGNFEKLEVAGNGATTTVNDTIDKVDVVLTATTTVGEGGQIVYTASLVDKAGNAVTNITGPLTVTLDNGETITIGVNESSGTVSVLAPDDVYAGDQTVTTAITNVTGGEHFENLVPGTDKVTTTVTDTPGTDNTTTVTLTAPSAVNEGGQITYTATLSNKAGSDVTLKLDNGSTITIKQGETVGTVTVDAPTDDVFIDKSSETVKITDTAGGNFEKLVVAGDGATTTVNDTIDDVKVVLTATTTVGEGGQIVYTASLVDKNGAPVTNITGPLTVTMDNGETITIGVNQSSGTVSVLAPDDVYAGDQTVTTAITNVTGGEHFENLVPGTDKVTTTVTDTPGTDNTTTVTLTAPSAVNEGGQITYTATLSNKAGSDVTLKLDNGSTITIKQGETVGTVTVDAPTDDVFIDKSSETVKITDTAGGNFEKLEVAGDG</sequence>
<keyword evidence="2" id="KW-1185">Reference proteome</keyword>
<feature type="non-terminal residue" evidence="1">
    <location>
        <position position="1"/>
    </location>
</feature>
<reference evidence="1" key="1">
    <citation type="submission" date="2022-11" db="EMBL/GenBank/DDBJ databases">
        <title>Draft genome sequences of strains of Pseudomonas imrae sp. nov.</title>
        <authorList>
            <person name="Salva Serra F."/>
            <person name="Nimje P."/>
            <person name="Moore E.R.B."/>
            <person name="Marathe N.P."/>
        </authorList>
    </citation>
    <scope>NUCLEOTIDE SEQUENCE</scope>
    <source>
        <strain evidence="1">15FMM2</strain>
    </source>
</reference>
<dbReference type="EMBL" id="JAPEQY010000031">
    <property type="protein sequence ID" value="MFO2480597.1"/>
    <property type="molecule type" value="Genomic_DNA"/>
</dbReference>
<evidence type="ECO:0000313" key="2">
    <source>
        <dbReference type="Proteomes" id="UP001637618"/>
    </source>
</evidence>
<dbReference type="Proteomes" id="UP001637618">
    <property type="component" value="Unassembled WGS sequence"/>
</dbReference>
<gene>
    <name evidence="1" type="ORF">OOJ96_24770</name>
</gene>
<accession>A0ACC7PKP1</accession>
<evidence type="ECO:0000313" key="1">
    <source>
        <dbReference type="EMBL" id="MFO2480597.1"/>
    </source>
</evidence>